<name>A0ACC4E4A6_PURLI</name>
<accession>A0ACC4E4A6</accession>
<reference evidence="1" key="1">
    <citation type="submission" date="2024-12" db="EMBL/GenBank/DDBJ databases">
        <title>Comparative genomics and development of molecular markers within Purpureocillium lilacinum and among Purpureocillium species.</title>
        <authorList>
            <person name="Yeh Z.-Y."/>
            <person name="Ni N.-T."/>
            <person name="Lo P.-H."/>
            <person name="Mushyakhwo K."/>
            <person name="Lin C.-F."/>
            <person name="Nai Y.-S."/>
        </authorList>
    </citation>
    <scope>NUCLEOTIDE SEQUENCE</scope>
    <source>
        <strain evidence="1">NCHU-NPUST-175</strain>
    </source>
</reference>
<proteinExistence type="predicted"/>
<evidence type="ECO:0000313" key="2">
    <source>
        <dbReference type="Proteomes" id="UP001638806"/>
    </source>
</evidence>
<comment type="caution">
    <text evidence="1">The sequence shown here is derived from an EMBL/GenBank/DDBJ whole genome shotgun (WGS) entry which is preliminary data.</text>
</comment>
<organism evidence="1 2">
    <name type="scientific">Purpureocillium lilacinum</name>
    <name type="common">Paecilomyces lilacinus</name>
    <dbReference type="NCBI Taxonomy" id="33203"/>
    <lineage>
        <taxon>Eukaryota</taxon>
        <taxon>Fungi</taxon>
        <taxon>Dikarya</taxon>
        <taxon>Ascomycota</taxon>
        <taxon>Pezizomycotina</taxon>
        <taxon>Sordariomycetes</taxon>
        <taxon>Hypocreomycetidae</taxon>
        <taxon>Hypocreales</taxon>
        <taxon>Ophiocordycipitaceae</taxon>
        <taxon>Purpureocillium</taxon>
    </lineage>
</organism>
<dbReference type="EMBL" id="JBGNUJ010000003">
    <property type="protein sequence ID" value="KAL3962964.1"/>
    <property type="molecule type" value="Genomic_DNA"/>
</dbReference>
<evidence type="ECO:0000313" key="1">
    <source>
        <dbReference type="EMBL" id="KAL3962964.1"/>
    </source>
</evidence>
<protein>
    <submittedName>
        <fullName evidence="1">Uncharacterized protein</fullName>
    </submittedName>
</protein>
<sequence length="699" mass="78111">MRFAASDTTSSGATSSTSSSQDSWPSSHGLPCPNLVPEDDDPLIPSFFDVSRTFFEGKNTWAFFLEKAHDYAPGVWPVDTVNPYITLSDVPALPSSLPHTEFLFGRPMWQMSGCEAGQHDMWSSQLVPGRRLDMLLRVSKASRCDFILEPASCYLGVKPKVTNCLAILTICWSYILSVRLLELQGRKVWYTRNHIRLQNTKGRDTAAICLNGASPALVRWLSGILCSDFGWRTEGEGLPPWAIVPSVDVVLYTTHVPPAVIESEPPNSDEATTLLVELCRLFSLGVDSDGDECESLPAYRAAFLASLMIPYYKETRLRPQFPVPRLELPPNCSLDARSEADILRYAEDLRYFMTLSMHPPSLGSVMWSIFWQPDIQCHLVSPWLKSALVTLEPTLEDLQLEILVKTFASRRPTAALWWLALFLLGDLSAVSWIRRYANKLEEQYGCASLSSPDPIFAAWTGTKQSFFDQNSASASESPETVSRADLLRFRFNFKLQENSAATLAWRPFGFVNKSDVEVDLWPCLEARCLRSYHSFVWYTRLGETDQFGSGEGENCRDLEEAETPETTLGSAGVIPSSGSNDFSFGFRQDTKRSIKVREDLELHGSIERPCLTCPLETKLAPSRICTLQMLSLSVQDAAGTRHIGHAVMPNVLEHQWLEAWGGLRTFETLAPLSCNTSKDAPQSLLEWLENVEEEPGVSS</sequence>
<dbReference type="Proteomes" id="UP001638806">
    <property type="component" value="Unassembled WGS sequence"/>
</dbReference>
<gene>
    <name evidence="1" type="ORF">ACCO45_004487</name>
</gene>
<keyword evidence="2" id="KW-1185">Reference proteome</keyword>